<organism evidence="1 2">
    <name type="scientific">Galemys pyrenaicus</name>
    <name type="common">Iberian desman</name>
    <name type="synonym">Pyrenean desman</name>
    <dbReference type="NCBI Taxonomy" id="202257"/>
    <lineage>
        <taxon>Eukaryota</taxon>
        <taxon>Metazoa</taxon>
        <taxon>Chordata</taxon>
        <taxon>Craniata</taxon>
        <taxon>Vertebrata</taxon>
        <taxon>Euteleostomi</taxon>
        <taxon>Mammalia</taxon>
        <taxon>Eutheria</taxon>
        <taxon>Laurasiatheria</taxon>
        <taxon>Eulipotyphla</taxon>
        <taxon>Talpidae</taxon>
        <taxon>Galemys</taxon>
    </lineage>
</organism>
<name>A0A8J6A0E8_GALPY</name>
<dbReference type="EMBL" id="JAGFMF010011956">
    <property type="protein sequence ID" value="KAG8509265.1"/>
    <property type="molecule type" value="Genomic_DNA"/>
</dbReference>
<reference evidence="1" key="1">
    <citation type="journal article" date="2021" name="Evol. Appl.">
        <title>The genome of the Pyrenean desman and the effects of bottlenecks and inbreeding on the genomic landscape of an endangered species.</title>
        <authorList>
            <person name="Escoda L."/>
            <person name="Castresana J."/>
        </authorList>
    </citation>
    <scope>NUCLEOTIDE SEQUENCE</scope>
    <source>
        <strain evidence="1">IBE-C5619</strain>
    </source>
</reference>
<evidence type="ECO:0000313" key="1">
    <source>
        <dbReference type="EMBL" id="KAG8509265.1"/>
    </source>
</evidence>
<comment type="caution">
    <text evidence="1">The sequence shown here is derived from an EMBL/GenBank/DDBJ whole genome shotgun (WGS) entry which is preliminary data.</text>
</comment>
<protein>
    <submittedName>
        <fullName evidence="1">Glutamate receptor 1</fullName>
    </submittedName>
</protein>
<sequence length="74" mass="8387">MWTYMKSAEPSVFVRTTEEGMIRVRKSKGKYAYLLESTMNEYIEQRKPCDTMKVGGNLDSKGYGIATPKGSALR</sequence>
<dbReference type="AlphaFoldDB" id="A0A8J6A0E8"/>
<gene>
    <name evidence="1" type="ORF">J0S82_001403</name>
</gene>
<dbReference type="Proteomes" id="UP000700334">
    <property type="component" value="Unassembled WGS sequence"/>
</dbReference>
<dbReference type="Gene3D" id="3.40.190.10">
    <property type="entry name" value="Periplasmic binding protein-like II"/>
    <property type="match status" value="1"/>
</dbReference>
<proteinExistence type="predicted"/>
<evidence type="ECO:0000313" key="2">
    <source>
        <dbReference type="Proteomes" id="UP000700334"/>
    </source>
</evidence>
<accession>A0A8J6A0E8</accession>
<dbReference type="SUPFAM" id="SSF53850">
    <property type="entry name" value="Periplasmic binding protein-like II"/>
    <property type="match status" value="1"/>
</dbReference>
<dbReference type="OrthoDB" id="9779825at2759"/>
<keyword evidence="1" id="KW-0675">Receptor</keyword>
<keyword evidence="2" id="KW-1185">Reference proteome</keyword>